<feature type="transmembrane region" description="Helical" evidence="7">
    <location>
        <begin position="41"/>
        <end position="61"/>
    </location>
</feature>
<keyword evidence="3 6" id="KW-0812">Transmembrane</keyword>
<accession>A0ABW2C2X1</accession>
<dbReference type="EMBL" id="JBHSXX010000001">
    <property type="protein sequence ID" value="MFC6868970.1"/>
    <property type="molecule type" value="Genomic_DNA"/>
</dbReference>
<feature type="transmembrane region" description="Helical" evidence="7">
    <location>
        <begin position="136"/>
        <end position="157"/>
    </location>
</feature>
<feature type="transmembrane region" description="Helical" evidence="7">
    <location>
        <begin position="67"/>
        <end position="86"/>
    </location>
</feature>
<keyword evidence="9" id="KW-1185">Reference proteome</keyword>
<evidence type="ECO:0000256" key="3">
    <source>
        <dbReference type="ARBA" id="ARBA00022692"/>
    </source>
</evidence>
<dbReference type="PANTHER" id="PTHR30477:SF13">
    <property type="entry name" value="IRON TRANSPORT SYSTEM MEMBRANE PROTEIN HI_0360-RELATED"/>
    <property type="match status" value="1"/>
</dbReference>
<comment type="subcellular location">
    <subcellularLocation>
        <location evidence="6">Cell membrane</location>
        <topology evidence="6">Multi-pass membrane protein</topology>
    </subcellularLocation>
    <subcellularLocation>
        <location evidence="1">Membrane</location>
        <topology evidence="1">Multi-pass membrane protein</topology>
    </subcellularLocation>
</comment>
<dbReference type="InterPro" id="IPR001626">
    <property type="entry name" value="ABC_TroCD"/>
</dbReference>
<dbReference type="PANTHER" id="PTHR30477">
    <property type="entry name" value="ABC-TRANSPORTER METAL-BINDING PROTEIN"/>
    <property type="match status" value="1"/>
</dbReference>
<evidence type="ECO:0000313" key="9">
    <source>
        <dbReference type="Proteomes" id="UP001596337"/>
    </source>
</evidence>
<feature type="transmembrane region" description="Helical" evidence="7">
    <location>
        <begin position="222"/>
        <end position="245"/>
    </location>
</feature>
<feature type="transmembrane region" description="Helical" evidence="7">
    <location>
        <begin position="14"/>
        <end position="34"/>
    </location>
</feature>
<dbReference type="Proteomes" id="UP001596337">
    <property type="component" value="Unassembled WGS sequence"/>
</dbReference>
<dbReference type="InterPro" id="IPR037294">
    <property type="entry name" value="ABC_BtuC-like"/>
</dbReference>
<organism evidence="8 9">
    <name type="scientific">Haloechinothrix salitolerans</name>
    <dbReference type="NCBI Taxonomy" id="926830"/>
    <lineage>
        <taxon>Bacteria</taxon>
        <taxon>Bacillati</taxon>
        <taxon>Actinomycetota</taxon>
        <taxon>Actinomycetes</taxon>
        <taxon>Pseudonocardiales</taxon>
        <taxon>Pseudonocardiaceae</taxon>
        <taxon>Haloechinothrix</taxon>
    </lineage>
</organism>
<comment type="similarity">
    <text evidence="2 6">Belongs to the ABC-3 integral membrane protein family.</text>
</comment>
<evidence type="ECO:0000313" key="8">
    <source>
        <dbReference type="EMBL" id="MFC6868970.1"/>
    </source>
</evidence>
<dbReference type="Pfam" id="PF00950">
    <property type="entry name" value="ABC-3"/>
    <property type="match status" value="1"/>
</dbReference>
<feature type="transmembrane region" description="Helical" evidence="7">
    <location>
        <begin position="197"/>
        <end position="215"/>
    </location>
</feature>
<dbReference type="RefSeq" id="WP_345403048.1">
    <property type="nucleotide sequence ID" value="NZ_BAABLA010000113.1"/>
</dbReference>
<comment type="caution">
    <text evidence="8">The sequence shown here is derived from an EMBL/GenBank/DDBJ whole genome shotgun (WGS) entry which is preliminary data.</text>
</comment>
<name>A0ABW2C2X1_9PSEU</name>
<gene>
    <name evidence="8" type="ORF">ACFQGD_17645</name>
</gene>
<dbReference type="Gene3D" id="1.10.3470.10">
    <property type="entry name" value="ABC transporter involved in vitamin B12 uptake, BtuC"/>
    <property type="match status" value="1"/>
</dbReference>
<keyword evidence="6" id="KW-0813">Transport</keyword>
<feature type="transmembrane region" description="Helical" evidence="7">
    <location>
        <begin position="98"/>
        <end position="116"/>
    </location>
</feature>
<dbReference type="SUPFAM" id="SSF81345">
    <property type="entry name" value="ABC transporter involved in vitamin B12 uptake, BtuC"/>
    <property type="match status" value="1"/>
</dbReference>
<evidence type="ECO:0000256" key="5">
    <source>
        <dbReference type="ARBA" id="ARBA00023136"/>
    </source>
</evidence>
<evidence type="ECO:0000256" key="2">
    <source>
        <dbReference type="ARBA" id="ARBA00008034"/>
    </source>
</evidence>
<evidence type="ECO:0000256" key="6">
    <source>
        <dbReference type="RuleBase" id="RU003943"/>
    </source>
</evidence>
<sequence>MALTLLTEPFQYTFFQHATLATLAIGVAAPLAGAWAMQRRLVYLTDALSHGVLAGVASAALLGTSLIAGALVTAIVMASLIALLVIRVKVPEDSSIGLVGQGLFALGVLGLTLQRDPRALQHVLFGNPLTVTSMDVAVDIGLALVIVFAVLWLRPVLSATTFDPQHARTLGLPVALVDTGVVLGLAVVVVIGLSSVGVLMALTLSLAPAVAARLLCQRTSTLLGCATAGGVAAGLLGLLVSYHAGLPTGPVVALLATAEVPLAAVIAVLRNAPRAARTARA</sequence>
<evidence type="ECO:0000256" key="4">
    <source>
        <dbReference type="ARBA" id="ARBA00022989"/>
    </source>
</evidence>
<protein>
    <submittedName>
        <fullName evidence="8">Metal ABC transporter permease</fullName>
    </submittedName>
</protein>
<evidence type="ECO:0000256" key="7">
    <source>
        <dbReference type="SAM" id="Phobius"/>
    </source>
</evidence>
<keyword evidence="4 7" id="KW-1133">Transmembrane helix</keyword>
<feature type="transmembrane region" description="Helical" evidence="7">
    <location>
        <begin position="169"/>
        <end position="191"/>
    </location>
</feature>
<keyword evidence="5 7" id="KW-0472">Membrane</keyword>
<reference evidence="9" key="1">
    <citation type="journal article" date="2019" name="Int. J. Syst. Evol. Microbiol.">
        <title>The Global Catalogue of Microorganisms (GCM) 10K type strain sequencing project: providing services to taxonomists for standard genome sequencing and annotation.</title>
        <authorList>
            <consortium name="The Broad Institute Genomics Platform"/>
            <consortium name="The Broad Institute Genome Sequencing Center for Infectious Disease"/>
            <person name="Wu L."/>
            <person name="Ma J."/>
        </authorList>
    </citation>
    <scope>NUCLEOTIDE SEQUENCE [LARGE SCALE GENOMIC DNA]</scope>
    <source>
        <strain evidence="9">KCTC 32255</strain>
    </source>
</reference>
<feature type="transmembrane region" description="Helical" evidence="7">
    <location>
        <begin position="251"/>
        <end position="269"/>
    </location>
</feature>
<evidence type="ECO:0000256" key="1">
    <source>
        <dbReference type="ARBA" id="ARBA00004141"/>
    </source>
</evidence>
<proteinExistence type="inferred from homology"/>